<dbReference type="EMBL" id="JAAVMX010000003">
    <property type="protein sequence ID" value="KAF4510074.1"/>
    <property type="molecule type" value="Genomic_DNA"/>
</dbReference>
<feature type="compositionally biased region" description="Basic and acidic residues" evidence="1">
    <location>
        <begin position="475"/>
        <end position="490"/>
    </location>
</feature>
<feature type="compositionally biased region" description="Polar residues" evidence="1">
    <location>
        <begin position="451"/>
        <end position="460"/>
    </location>
</feature>
<feature type="region of interest" description="Disordered" evidence="1">
    <location>
        <begin position="152"/>
        <end position="217"/>
    </location>
</feature>
<evidence type="ECO:0008006" key="4">
    <source>
        <dbReference type="Google" id="ProtNLM"/>
    </source>
</evidence>
<feature type="compositionally biased region" description="Basic and acidic residues" evidence="1">
    <location>
        <begin position="280"/>
        <end position="290"/>
    </location>
</feature>
<proteinExistence type="predicted"/>
<keyword evidence="3" id="KW-1185">Reference proteome</keyword>
<gene>
    <name evidence="2" type="ORF">G6O67_001994</name>
</gene>
<protein>
    <recommendedName>
        <fullName evidence="4">Nitrogen regulatory protein areA GATA-like domain-containing protein</fullName>
    </recommendedName>
</protein>
<feature type="region of interest" description="Disordered" evidence="1">
    <location>
        <begin position="232"/>
        <end position="334"/>
    </location>
</feature>
<evidence type="ECO:0000313" key="3">
    <source>
        <dbReference type="Proteomes" id="UP000557566"/>
    </source>
</evidence>
<evidence type="ECO:0000256" key="1">
    <source>
        <dbReference type="SAM" id="MobiDB-lite"/>
    </source>
</evidence>
<feature type="region of interest" description="Disordered" evidence="1">
    <location>
        <begin position="439"/>
        <end position="490"/>
    </location>
</feature>
<feature type="compositionally biased region" description="Polar residues" evidence="1">
    <location>
        <begin position="252"/>
        <end position="261"/>
    </location>
</feature>
<evidence type="ECO:0000313" key="2">
    <source>
        <dbReference type="EMBL" id="KAF4510074.1"/>
    </source>
</evidence>
<accession>A0A8H4PTA9</accession>
<dbReference type="OrthoDB" id="5424234at2759"/>
<dbReference type="Proteomes" id="UP000557566">
    <property type="component" value="Unassembled WGS sequence"/>
</dbReference>
<reference evidence="2 3" key="1">
    <citation type="journal article" date="2020" name="Genome Biol. Evol.">
        <title>A new high-quality draft genome assembly of the Chinese cordyceps Ophiocordyceps sinensis.</title>
        <authorList>
            <person name="Shu R."/>
            <person name="Zhang J."/>
            <person name="Meng Q."/>
            <person name="Zhang H."/>
            <person name="Zhou G."/>
            <person name="Li M."/>
            <person name="Wu P."/>
            <person name="Zhao Y."/>
            <person name="Chen C."/>
            <person name="Qin Q."/>
        </authorList>
    </citation>
    <scope>NUCLEOTIDE SEQUENCE [LARGE SCALE GENOMIC DNA]</scope>
    <source>
        <strain evidence="2 3">IOZ07</strain>
    </source>
</reference>
<comment type="caution">
    <text evidence="2">The sequence shown here is derived from an EMBL/GenBank/DDBJ whole genome shotgun (WGS) entry which is preliminary data.</text>
</comment>
<dbReference type="AlphaFoldDB" id="A0A8H4PTA9"/>
<organism evidence="2 3">
    <name type="scientific">Ophiocordyceps sinensis</name>
    <dbReference type="NCBI Taxonomy" id="72228"/>
    <lineage>
        <taxon>Eukaryota</taxon>
        <taxon>Fungi</taxon>
        <taxon>Dikarya</taxon>
        <taxon>Ascomycota</taxon>
        <taxon>Pezizomycotina</taxon>
        <taxon>Sordariomycetes</taxon>
        <taxon>Hypocreomycetidae</taxon>
        <taxon>Hypocreales</taxon>
        <taxon>Ophiocordycipitaceae</taxon>
        <taxon>Ophiocordyceps</taxon>
    </lineage>
</organism>
<feature type="compositionally biased region" description="Basic and acidic residues" evidence="1">
    <location>
        <begin position="181"/>
        <end position="191"/>
    </location>
</feature>
<feature type="compositionally biased region" description="Low complexity" evidence="1">
    <location>
        <begin position="324"/>
        <end position="334"/>
    </location>
</feature>
<sequence length="490" mass="52305">MESSVPMILPKGIVTNTANIYDEVASYSTVPADKVCEYWHVYTTTNKRLEDPTARRLENFWWHVWGSDRRFLSGRALARIYEDISVGPTIAPLQGPPNRWEGPNAPLVTRKLVLAHLSQERIAQQIYISPPPTTRPSDTSVKSLLCTTASKPAAPHPILKKSMRPSSSGPRPTARFVSPHESADEAEKDVDFPSSGSTATTGIEMPVTTCKKKPATAGKKYVVASAAVRRRPLLPRKTSTQSPIATMATRDGSLSTASRSSGHPRPVSPIPERSSNTGSHDSEDAKESSVRRPGPSAKALGKRPALPPRALSERGEFASGQGPQSSSLAVQAAAAREKASLPRVQSYLGDGIHPQPPRTSSETLAGSSGVEPPPAMERSQSHNGYGRYPEARGSTQGLFTGATASTTNVAAQGTIIDQAGSLPVSSVLGSSLNEPLFSPPPMASSLLDSRLTPTRPSPSASVPMGRTRSQLTLLLEREKARAGDRPRPKS</sequence>
<feature type="region of interest" description="Disordered" evidence="1">
    <location>
        <begin position="347"/>
        <end position="398"/>
    </location>
</feature>
<name>A0A8H4PTA9_9HYPO</name>